<name>A0A4S2MKX2_9PEZI</name>
<feature type="region of interest" description="Disordered" evidence="1">
    <location>
        <begin position="398"/>
        <end position="429"/>
    </location>
</feature>
<dbReference type="Proteomes" id="UP000298138">
    <property type="component" value="Unassembled WGS sequence"/>
</dbReference>
<gene>
    <name evidence="3" type="ORF">EX30DRAFT_198366</name>
</gene>
<sequence length="722" mass="76994">MTVPQLPDLLGPHCSVLHNNRLYTFSKSAFLSLPLEPGAKWETLDPGVSAAGAACVLVDAGTPEASLYIVGGIVSDQSMGPEQGYMGIQRWIFATGKWEILPTAAPVAYNLSGHGAAYIADSHQIIVFAGTAYPTVDTPSANTFLISTRDFSVASVPGQVPLMSPIVLQWGRNGALLIGGDSGNTNLNSYTNEGGWASIGQLPAPLPKRGNSGATLLDGPDGSRMLYTFDFTTSPTTVKSLKVVEPGKRKRQTDDVWQEYNPLGAPVNRRGDVSIAYDGDGLVVMSGGSYLEPVLMFDSRKNAWIDTETVFQMSGTTSSSTSSISSSPTPTISTKSTPSASSTGTSISVDISEQGTSSNSGGDKLSMIQILFIVLGSLLFIILLLGFLYWFIMRRRHQQRKPTRKRTSPAGIRGGRTPDPTLSFQDRGLGHNSGFMKEAALSGSTFDPHPAIHPPPRRKPDAPVDSWTAVQFAPKSPVGQNRRPPFPGLALKEVGAAQKVNERLTPTSDTSPHLSATLHSGLTIKGRPGERSSGWSRYFSNITSEGRNDSDGTSTSDYSTVNAITNVGGIAAATAAPTSYSRSPYGATTTTTTSPPTSPPATANFSRPRAASTVSSVSAMSADMFTGSVPNATRIWDPTRDNLNLSFREPVASSVYPSESGVESRAGTPAWRWDERRGTLDTRGSVYSQEEGRGQVRPLRAFVEDEGRGRGDSDLSWLNLRS</sequence>
<reference evidence="3 4" key="1">
    <citation type="submission" date="2019-04" db="EMBL/GenBank/DDBJ databases">
        <title>Comparative genomics and transcriptomics to analyze fruiting body development in filamentous ascomycetes.</title>
        <authorList>
            <consortium name="DOE Joint Genome Institute"/>
            <person name="Lutkenhaus R."/>
            <person name="Traeger S."/>
            <person name="Breuer J."/>
            <person name="Kuo A."/>
            <person name="Lipzen A."/>
            <person name="Pangilinan J."/>
            <person name="Dilworth D."/>
            <person name="Sandor L."/>
            <person name="Poggeler S."/>
            <person name="Barry K."/>
            <person name="Grigoriev I.V."/>
            <person name="Nowrousian M."/>
        </authorList>
    </citation>
    <scope>NUCLEOTIDE SEQUENCE [LARGE SCALE GENOMIC DNA]</scope>
    <source>
        <strain evidence="3 4">CBS 389.68</strain>
    </source>
</reference>
<dbReference type="InParanoid" id="A0A4S2MKX2"/>
<dbReference type="InterPro" id="IPR015915">
    <property type="entry name" value="Kelch-typ_b-propeller"/>
</dbReference>
<dbReference type="AlphaFoldDB" id="A0A4S2MKX2"/>
<feature type="transmembrane region" description="Helical" evidence="2">
    <location>
        <begin position="367"/>
        <end position="392"/>
    </location>
</feature>
<keyword evidence="2" id="KW-0472">Membrane</keyword>
<protein>
    <submittedName>
        <fullName evidence="3">Uncharacterized protein</fullName>
    </submittedName>
</protein>
<accession>A0A4S2MKX2</accession>
<evidence type="ECO:0000256" key="1">
    <source>
        <dbReference type="SAM" id="MobiDB-lite"/>
    </source>
</evidence>
<feature type="region of interest" description="Disordered" evidence="1">
    <location>
        <begin position="315"/>
        <end position="360"/>
    </location>
</feature>
<feature type="compositionally biased region" description="Basic and acidic residues" evidence="1">
    <location>
        <begin position="702"/>
        <end position="713"/>
    </location>
</feature>
<keyword evidence="2" id="KW-1133">Transmembrane helix</keyword>
<evidence type="ECO:0000313" key="4">
    <source>
        <dbReference type="Proteomes" id="UP000298138"/>
    </source>
</evidence>
<keyword evidence="4" id="KW-1185">Reference proteome</keyword>
<dbReference type="SUPFAM" id="SSF117281">
    <property type="entry name" value="Kelch motif"/>
    <property type="match status" value="1"/>
</dbReference>
<keyword evidence="2" id="KW-0812">Transmembrane</keyword>
<proteinExistence type="predicted"/>
<feature type="region of interest" description="Disordered" evidence="1">
    <location>
        <begin position="658"/>
        <end position="722"/>
    </location>
</feature>
<feature type="region of interest" description="Disordered" evidence="1">
    <location>
        <begin position="442"/>
        <end position="464"/>
    </location>
</feature>
<feature type="compositionally biased region" description="Polar residues" evidence="1">
    <location>
        <begin position="349"/>
        <end position="360"/>
    </location>
</feature>
<feature type="compositionally biased region" description="Basic residues" evidence="1">
    <location>
        <begin position="398"/>
        <end position="407"/>
    </location>
</feature>
<feature type="compositionally biased region" description="Low complexity" evidence="1">
    <location>
        <begin position="587"/>
        <end position="603"/>
    </location>
</feature>
<dbReference type="STRING" id="341454.A0A4S2MKX2"/>
<evidence type="ECO:0000256" key="2">
    <source>
        <dbReference type="SAM" id="Phobius"/>
    </source>
</evidence>
<evidence type="ECO:0000313" key="3">
    <source>
        <dbReference type="EMBL" id="TGZ77515.1"/>
    </source>
</evidence>
<feature type="compositionally biased region" description="Low complexity" evidence="1">
    <location>
        <begin position="315"/>
        <end position="348"/>
    </location>
</feature>
<feature type="region of interest" description="Disordered" evidence="1">
    <location>
        <begin position="579"/>
        <end position="609"/>
    </location>
</feature>
<dbReference type="OrthoDB" id="5352000at2759"/>
<dbReference type="EMBL" id="ML220152">
    <property type="protein sequence ID" value="TGZ77515.1"/>
    <property type="molecule type" value="Genomic_DNA"/>
</dbReference>
<organism evidence="3 4">
    <name type="scientific">Ascodesmis nigricans</name>
    <dbReference type="NCBI Taxonomy" id="341454"/>
    <lineage>
        <taxon>Eukaryota</taxon>
        <taxon>Fungi</taxon>
        <taxon>Dikarya</taxon>
        <taxon>Ascomycota</taxon>
        <taxon>Pezizomycotina</taxon>
        <taxon>Pezizomycetes</taxon>
        <taxon>Pezizales</taxon>
        <taxon>Ascodesmidaceae</taxon>
        <taxon>Ascodesmis</taxon>
    </lineage>
</organism>